<dbReference type="RefSeq" id="WP_073386558.1">
    <property type="nucleotide sequence ID" value="NZ_FQXK01000010.1"/>
</dbReference>
<feature type="transmembrane region" description="Helical" evidence="1">
    <location>
        <begin position="380"/>
        <end position="404"/>
    </location>
</feature>
<dbReference type="AlphaFoldDB" id="A0A1M5XWD7"/>
<keyword evidence="1" id="KW-1133">Transmembrane helix</keyword>
<dbReference type="STRING" id="1121131.SAMN02745229_01369"/>
<feature type="transmembrane region" description="Helical" evidence="1">
    <location>
        <begin position="141"/>
        <end position="159"/>
    </location>
</feature>
<keyword evidence="2" id="KW-0328">Glycosyltransferase</keyword>
<keyword evidence="1" id="KW-0472">Membrane</keyword>
<name>A0A1M5XWD7_BUTFI</name>
<reference evidence="3" key="1">
    <citation type="submission" date="2016-11" db="EMBL/GenBank/DDBJ databases">
        <authorList>
            <person name="Varghese N."/>
            <person name="Submissions S."/>
        </authorList>
    </citation>
    <scope>NUCLEOTIDE SEQUENCE [LARGE SCALE GENOMIC DNA]</scope>
    <source>
        <strain evidence="3">DSM 3071</strain>
    </source>
</reference>
<feature type="transmembrane region" description="Helical" evidence="1">
    <location>
        <begin position="351"/>
        <end position="368"/>
    </location>
</feature>
<feature type="transmembrane region" description="Helical" evidence="1">
    <location>
        <begin position="218"/>
        <end position="242"/>
    </location>
</feature>
<evidence type="ECO:0000313" key="2">
    <source>
        <dbReference type="EMBL" id="SHI04141.1"/>
    </source>
</evidence>
<feature type="transmembrane region" description="Helical" evidence="1">
    <location>
        <begin position="320"/>
        <end position="339"/>
    </location>
</feature>
<proteinExistence type="predicted"/>
<dbReference type="OrthoDB" id="9776737at2"/>
<evidence type="ECO:0000256" key="1">
    <source>
        <dbReference type="SAM" id="Phobius"/>
    </source>
</evidence>
<dbReference type="EMBL" id="FQXK01000010">
    <property type="protein sequence ID" value="SHI04141.1"/>
    <property type="molecule type" value="Genomic_DNA"/>
</dbReference>
<evidence type="ECO:0000313" key="3">
    <source>
        <dbReference type="Proteomes" id="UP000184278"/>
    </source>
</evidence>
<keyword evidence="1" id="KW-0812">Transmembrane</keyword>
<feature type="transmembrane region" description="Helical" evidence="1">
    <location>
        <begin position="187"/>
        <end position="212"/>
    </location>
</feature>
<dbReference type="GeneID" id="89511452"/>
<dbReference type="Proteomes" id="UP000184278">
    <property type="component" value="Unassembled WGS sequence"/>
</dbReference>
<keyword evidence="2" id="KW-0808">Transferase</keyword>
<accession>A0A1M5XWD7</accession>
<dbReference type="GO" id="GO:0016757">
    <property type="term" value="F:glycosyltransferase activity"/>
    <property type="evidence" value="ECO:0007669"/>
    <property type="project" value="UniProtKB-KW"/>
</dbReference>
<feature type="transmembrane region" description="Helical" evidence="1">
    <location>
        <begin position="410"/>
        <end position="437"/>
    </location>
</feature>
<protein>
    <submittedName>
        <fullName evidence="2">Mannosyltransferase related to Gpi18</fullName>
    </submittedName>
</protein>
<keyword evidence="3" id="KW-1185">Reference proteome</keyword>
<feature type="transmembrane region" description="Helical" evidence="1">
    <location>
        <begin position="109"/>
        <end position="129"/>
    </location>
</feature>
<sequence>MRPIDKFLHEKISIFGITMEFIDIFFAVSLIMMGLMARFAVFEMMSGDYEMAFADWMVEIRNCHAAGIPYTGVEPGGADHLSTFDYNCLYQYLLVFLNLFNNGGGNDMFLVKMSDCIFDIVAAVTVFRIMYEMTHDTHKSVMAMGVILVIPTMLLNSAAWAQNDAIYTSFLLLSFLSFIKKRDVRTWLYFAIAFCWKQQALFFAPVLIIAWLRNKTKIRYALLVPAMYVLVIIPATIAGAFVPEKVTVSIEALTDTGNVSWISDFAATGDTLVLEPVGRTFGSLLGIYGHQVSMFSRLTMNYPNIYTIIYSDINKELRQMIITCGEFVTIMLLGVLAFYLYNRKFKDSRLFYLTLVVFVSQLVVYCLPCMHERYGYVAEVFAFIYGMFGFKRLCIAIMLQGITLVTYTRFLWGASSSLTTANLVVFAFLLLGIILLMGKDLYAQIHKVELKVEKQDEKLVAENK</sequence>
<feature type="transmembrane region" description="Helical" evidence="1">
    <location>
        <begin position="21"/>
        <end position="41"/>
    </location>
</feature>
<organism evidence="2 3">
    <name type="scientific">Butyrivibrio fibrisolvens DSM 3071</name>
    <dbReference type="NCBI Taxonomy" id="1121131"/>
    <lineage>
        <taxon>Bacteria</taxon>
        <taxon>Bacillati</taxon>
        <taxon>Bacillota</taxon>
        <taxon>Clostridia</taxon>
        <taxon>Lachnospirales</taxon>
        <taxon>Lachnospiraceae</taxon>
        <taxon>Butyrivibrio</taxon>
    </lineage>
</organism>
<gene>
    <name evidence="2" type="ORF">SAMN02745229_01369</name>
</gene>